<keyword evidence="1" id="KW-0677">Repeat</keyword>
<keyword evidence="5" id="KW-1185">Reference proteome</keyword>
<sequence>MSSMSTKGGNTNGKARRLSFSDLFSPSRSKRMGDQDEHSKRQKIGTNFYFVRITGVTAARLKHYRIVMKCGDRKYVTSWKTPSPGGPGLLVEETSDSINVFPFQELSFGVERRTLLKESPTIGESDFFTVSELLNKQNSHFPRPFTIELKPTEGFQPMYLEVLLRSYGHTEVPSGESRAQIVFEDYPVMVSNAIKTLDSFVAALTDPSRRAYYIVLSKFIHQMGSYIQAHARKELSYELENYAWFFLRQTTRYMTVGDKSSMSPAGVSKELAERANYTLRGFWLLLQLHRPETSDIDNRRLNFIETELRRIGTAFSQKLGENESPKPILSATQHPRVWKLKGAETTFPRLQDQGNEAPFHDNATFQEITQWLVDHNAEHSVLWLHGKLEAGTKKQAAATFLEASKFIGFPAAYYSFSQGSKTKQDGPLLHMVNGLIYQLSLFNPSLANAFDLAIGEEAEAAESQDFSRFQSLLRALSSLSHTEQTKLYPTLIMIDDLEPSDSGSPSPEFNRLLPILYAASVSAQVASTSSSPVAPSPDSSPSSPSSTSKYQLESLPFPSFLRILVLSRSLGNKPALIEQFAYIRDIHRLVGVRNTSDKAAKLYNHAVNGPNFKGKGKGKERAHPLESPLLIPIAEANSQTGED</sequence>
<reference evidence="4" key="1">
    <citation type="submission" date="2020-11" db="EMBL/GenBank/DDBJ databases">
        <authorList>
            <consortium name="DOE Joint Genome Institute"/>
            <person name="Ahrendt S."/>
            <person name="Riley R."/>
            <person name="Andreopoulos W."/>
            <person name="Labutti K."/>
            <person name="Pangilinan J."/>
            <person name="Ruiz-Duenas F.J."/>
            <person name="Barrasa J.M."/>
            <person name="Sanchez-Garcia M."/>
            <person name="Camarero S."/>
            <person name="Miyauchi S."/>
            <person name="Serrano A."/>
            <person name="Linde D."/>
            <person name="Babiker R."/>
            <person name="Drula E."/>
            <person name="Ayuso-Fernandez I."/>
            <person name="Pacheco R."/>
            <person name="Padilla G."/>
            <person name="Ferreira P."/>
            <person name="Barriuso J."/>
            <person name="Kellner H."/>
            <person name="Castanera R."/>
            <person name="Alfaro M."/>
            <person name="Ramirez L."/>
            <person name="Pisabarro A.G."/>
            <person name="Kuo A."/>
            <person name="Tritt A."/>
            <person name="Lipzen A."/>
            <person name="He G."/>
            <person name="Yan M."/>
            <person name="Ng V."/>
            <person name="Cullen D."/>
            <person name="Martin F."/>
            <person name="Rosso M.-N."/>
            <person name="Henrissat B."/>
            <person name="Hibbett D."/>
            <person name="Martinez A.T."/>
            <person name="Grigoriev I.V."/>
        </authorList>
    </citation>
    <scope>NUCLEOTIDE SEQUENCE</scope>
    <source>
        <strain evidence="4">MF-IS2</strain>
    </source>
</reference>
<dbReference type="Pfam" id="PF24883">
    <property type="entry name" value="NPHP3_N"/>
    <property type="match status" value="1"/>
</dbReference>
<feature type="compositionally biased region" description="Low complexity" evidence="2">
    <location>
        <begin position="528"/>
        <end position="548"/>
    </location>
</feature>
<evidence type="ECO:0000256" key="1">
    <source>
        <dbReference type="ARBA" id="ARBA00022737"/>
    </source>
</evidence>
<evidence type="ECO:0000313" key="5">
    <source>
        <dbReference type="Proteomes" id="UP000807342"/>
    </source>
</evidence>
<protein>
    <recommendedName>
        <fullName evidence="3">Nephrocystin 3-like N-terminal domain-containing protein</fullName>
    </recommendedName>
</protein>
<accession>A0A9P5XEC7</accession>
<evidence type="ECO:0000313" key="4">
    <source>
        <dbReference type="EMBL" id="KAF9448271.1"/>
    </source>
</evidence>
<dbReference type="Proteomes" id="UP000807342">
    <property type="component" value="Unassembled WGS sequence"/>
</dbReference>
<dbReference type="AlphaFoldDB" id="A0A9P5XEC7"/>
<proteinExistence type="predicted"/>
<evidence type="ECO:0000259" key="3">
    <source>
        <dbReference type="Pfam" id="PF24883"/>
    </source>
</evidence>
<evidence type="ECO:0000256" key="2">
    <source>
        <dbReference type="SAM" id="MobiDB-lite"/>
    </source>
</evidence>
<feature type="compositionally biased region" description="Polar residues" evidence="2">
    <location>
        <begin position="1"/>
        <end position="13"/>
    </location>
</feature>
<dbReference type="InterPro" id="IPR056884">
    <property type="entry name" value="NPHP3-like_N"/>
</dbReference>
<gene>
    <name evidence="4" type="ORF">P691DRAFT_801037</name>
</gene>
<feature type="region of interest" description="Disordered" evidence="2">
    <location>
        <begin position="528"/>
        <end position="550"/>
    </location>
</feature>
<feature type="region of interest" description="Disordered" evidence="2">
    <location>
        <begin position="609"/>
        <end position="628"/>
    </location>
</feature>
<feature type="domain" description="Nephrocystin 3-like N-terminal" evidence="3">
    <location>
        <begin position="366"/>
        <end position="502"/>
    </location>
</feature>
<dbReference type="OrthoDB" id="3041072at2759"/>
<name>A0A9P5XEC7_9AGAR</name>
<organism evidence="4 5">
    <name type="scientific">Macrolepiota fuliginosa MF-IS2</name>
    <dbReference type="NCBI Taxonomy" id="1400762"/>
    <lineage>
        <taxon>Eukaryota</taxon>
        <taxon>Fungi</taxon>
        <taxon>Dikarya</taxon>
        <taxon>Basidiomycota</taxon>
        <taxon>Agaricomycotina</taxon>
        <taxon>Agaricomycetes</taxon>
        <taxon>Agaricomycetidae</taxon>
        <taxon>Agaricales</taxon>
        <taxon>Agaricineae</taxon>
        <taxon>Agaricaceae</taxon>
        <taxon>Macrolepiota</taxon>
    </lineage>
</organism>
<feature type="region of interest" description="Disordered" evidence="2">
    <location>
        <begin position="1"/>
        <end position="20"/>
    </location>
</feature>
<dbReference type="EMBL" id="MU151167">
    <property type="protein sequence ID" value="KAF9448271.1"/>
    <property type="molecule type" value="Genomic_DNA"/>
</dbReference>
<comment type="caution">
    <text evidence="4">The sequence shown here is derived from an EMBL/GenBank/DDBJ whole genome shotgun (WGS) entry which is preliminary data.</text>
</comment>